<dbReference type="FunFam" id="3.30.572.10:FF:000013">
    <property type="entry name" value="Thymidylate synthase"/>
    <property type="match status" value="1"/>
</dbReference>
<dbReference type="NCBIfam" id="TIGR03284">
    <property type="entry name" value="thym_sym"/>
    <property type="match status" value="1"/>
</dbReference>
<dbReference type="InterPro" id="IPR045097">
    <property type="entry name" value="Thymidate_synth/dCMP_Mease"/>
</dbReference>
<dbReference type="SUPFAM" id="SSF55831">
    <property type="entry name" value="Thymidylate synthase/dCMP hydroxymethylase"/>
    <property type="match status" value="1"/>
</dbReference>
<dbReference type="HAMAP" id="MF_00008">
    <property type="entry name" value="Thymidy_synth_bact"/>
    <property type="match status" value="1"/>
</dbReference>
<dbReference type="CDD" id="cd00351">
    <property type="entry name" value="TS_Pyrimidine_HMase"/>
    <property type="match status" value="1"/>
</dbReference>
<dbReference type="GO" id="GO:0006231">
    <property type="term" value="P:dTMP biosynthetic process"/>
    <property type="evidence" value="ECO:0007669"/>
    <property type="project" value="InterPro"/>
</dbReference>
<evidence type="ECO:0000256" key="1">
    <source>
        <dbReference type="ARBA" id="ARBA00011947"/>
    </source>
</evidence>
<dbReference type="PANTHER" id="PTHR11548">
    <property type="entry name" value="THYMIDYLATE SYNTHASE 1"/>
    <property type="match status" value="1"/>
</dbReference>
<proteinExistence type="inferred from homology"/>
<dbReference type="InterPro" id="IPR000398">
    <property type="entry name" value="Thymidylate_synthase"/>
</dbReference>
<evidence type="ECO:0000256" key="3">
    <source>
        <dbReference type="ARBA" id="ARBA00022679"/>
    </source>
</evidence>
<dbReference type="GO" id="GO:0005829">
    <property type="term" value="C:cytosol"/>
    <property type="evidence" value="ECO:0007669"/>
    <property type="project" value="TreeGrafter"/>
</dbReference>
<keyword evidence="3" id="KW-0808">Transferase</keyword>
<dbReference type="EMBL" id="MN739002">
    <property type="protein sequence ID" value="QHT34565.1"/>
    <property type="molecule type" value="Genomic_DNA"/>
</dbReference>
<evidence type="ECO:0000313" key="6">
    <source>
        <dbReference type="EMBL" id="QHT34565.1"/>
    </source>
</evidence>
<dbReference type="GO" id="GO:0005739">
    <property type="term" value="C:mitochondrion"/>
    <property type="evidence" value="ECO:0007669"/>
    <property type="project" value="TreeGrafter"/>
</dbReference>
<accession>A0A6C0F5X6</accession>
<dbReference type="PRINTS" id="PR00108">
    <property type="entry name" value="THYMDSNTHASE"/>
</dbReference>
<dbReference type="GO" id="GO:0032259">
    <property type="term" value="P:methylation"/>
    <property type="evidence" value="ECO:0007669"/>
    <property type="project" value="UniProtKB-KW"/>
</dbReference>
<dbReference type="PANTHER" id="PTHR11548:SF2">
    <property type="entry name" value="THYMIDYLATE SYNTHASE"/>
    <property type="match status" value="1"/>
</dbReference>
<dbReference type="InterPro" id="IPR023451">
    <property type="entry name" value="Thymidate_synth/dCMP_Mease_dom"/>
</dbReference>
<evidence type="ECO:0000256" key="2">
    <source>
        <dbReference type="ARBA" id="ARBA00022603"/>
    </source>
</evidence>
<evidence type="ECO:0000256" key="4">
    <source>
        <dbReference type="ARBA" id="ARBA00022727"/>
    </source>
</evidence>
<dbReference type="EC" id="2.1.1.45" evidence="1"/>
<reference evidence="6" key="1">
    <citation type="journal article" date="2020" name="Nature">
        <title>Giant virus diversity and host interactions through global metagenomics.</title>
        <authorList>
            <person name="Schulz F."/>
            <person name="Roux S."/>
            <person name="Paez-Espino D."/>
            <person name="Jungbluth S."/>
            <person name="Walsh D.A."/>
            <person name="Denef V.J."/>
            <person name="McMahon K.D."/>
            <person name="Konstantinidis K.T."/>
            <person name="Eloe-Fadrosh E.A."/>
            <person name="Kyrpides N.C."/>
            <person name="Woyke T."/>
        </authorList>
    </citation>
    <scope>NUCLEOTIDE SEQUENCE</scope>
    <source>
        <strain evidence="6">GVMAG-M-3300009163-63</strain>
    </source>
</reference>
<sequence length="300" mass="34664">MLRKKKNCTGKSEEYQYLELINDILEEGTMEEGRNGLTKSIFGAAMHFSLENGTIPLLTTKRVAWKTCLKELFWFIRGDTSNENLQKEGVTIWNDNASREFLDSRGLTELRENDLGPVYGHQWRHFNAPYTTCDDNYDGKGVDQLAQIIECLKDPLQRTSRRMVMCAWNPCQLNEMALPPCHILAQFNVTSGNKLSCCMFQRSGDVGLGVPFNIASYSFLTHLLAKHCDLEPFEFIYYLGNAHIYDDHIESLEEQVKREPYTFPKIVIDKKCNSIEEYNIGNVTIENYICHETIKMKMRK</sequence>
<dbReference type="PROSITE" id="PS00091">
    <property type="entry name" value="THYMIDYLATE_SYNTHASE"/>
    <property type="match status" value="1"/>
</dbReference>
<dbReference type="GO" id="GO:0004799">
    <property type="term" value="F:thymidylate synthase activity"/>
    <property type="evidence" value="ECO:0007669"/>
    <property type="project" value="UniProtKB-EC"/>
</dbReference>
<feature type="domain" description="Thymidylate synthase/dCMP hydroxymethylase" evidence="5">
    <location>
        <begin position="16"/>
        <end position="298"/>
    </location>
</feature>
<organism evidence="6">
    <name type="scientific">viral metagenome</name>
    <dbReference type="NCBI Taxonomy" id="1070528"/>
    <lineage>
        <taxon>unclassified sequences</taxon>
        <taxon>metagenomes</taxon>
        <taxon>organismal metagenomes</taxon>
    </lineage>
</organism>
<name>A0A6C0F5X6_9ZZZZ</name>
<protein>
    <recommendedName>
        <fullName evidence="1">thymidylate synthase</fullName>
        <ecNumber evidence="1">2.1.1.45</ecNumber>
    </recommendedName>
</protein>
<dbReference type="AlphaFoldDB" id="A0A6C0F5X6"/>
<dbReference type="Gene3D" id="3.30.572.10">
    <property type="entry name" value="Thymidylate synthase/dCMP hydroxymethylase domain"/>
    <property type="match status" value="1"/>
</dbReference>
<keyword evidence="4" id="KW-0545">Nucleotide biosynthesis</keyword>
<evidence type="ECO:0000259" key="5">
    <source>
        <dbReference type="Pfam" id="PF00303"/>
    </source>
</evidence>
<keyword evidence="2" id="KW-0489">Methyltransferase</keyword>
<dbReference type="Pfam" id="PF00303">
    <property type="entry name" value="Thymidylat_synt"/>
    <property type="match status" value="1"/>
</dbReference>
<dbReference type="InterPro" id="IPR020940">
    <property type="entry name" value="Thymidylate_synthase_AS"/>
</dbReference>
<dbReference type="InterPro" id="IPR036926">
    <property type="entry name" value="Thymidate_synth/dCMP_Mease_sf"/>
</dbReference>